<proteinExistence type="predicted"/>
<comment type="caution">
    <text evidence="1">The sequence shown here is derived from an EMBL/GenBank/DDBJ whole genome shotgun (WGS) entry which is preliminary data.</text>
</comment>
<reference evidence="1 2" key="1">
    <citation type="submission" date="2018-08" db="EMBL/GenBank/DDBJ databases">
        <title>Genome of Clostridium chromiireducens C1, DSM12136.</title>
        <authorList>
            <person name="Xing M."/>
            <person name="Wei Y."/>
            <person name="Ang E.L."/>
            <person name="Zhao H."/>
            <person name="Zhang Y."/>
        </authorList>
    </citation>
    <scope>NUCLEOTIDE SEQUENCE [LARGE SCALE GENOMIC DNA]</scope>
    <source>
        <strain evidence="1 2">C1</strain>
    </source>
</reference>
<gene>
    <name evidence="1" type="ORF">D2A34_21955</name>
</gene>
<dbReference type="AlphaFoldDB" id="A0A399IN39"/>
<dbReference type="RefSeq" id="WP_119367937.1">
    <property type="nucleotide sequence ID" value="NZ_QXDJ01000006.1"/>
</dbReference>
<accession>A0A399IN39</accession>
<dbReference type="Proteomes" id="UP000265930">
    <property type="component" value="Unassembled WGS sequence"/>
</dbReference>
<name>A0A399IN39_9CLOT</name>
<sequence>MANISIYGSINVITSIQQKPARFNFPVSFLLKFYIENVNIKYSESASLTSNVRINGTIKLITPISGNSLSSTNVKGQVKNSLGISCGLMSVTTINSNILRACNMDADIISNSTINIQISKRQLIVPQTINPTADIVGEPTAILKLITNIIANTSIAISIQNNINLDSNLSVNGDIEGDSINLIKSDVIQNADIVILERMNFPLKLPLEFDDNQAFNITLDSDVTLSSIIMNTAITDLINVNLESDTTLNATLACIYKIGSIATIISSISSTISQNIGLLLEDIRIKSTINPTISDKSNLIGQVIGSESIGGISSIKYSEDSNAITNTNIEGETQNLISSILIQETLIELQGVIEFPLNFPVYFNDGINNNLGLDAQSINVHSSIINNGIQQLSTATLSSISKIQCLTDISFVESVRLNIETNLDGHLSTLITSDCNSVSDVYLKPLLNFPLTLPLLFNQGISNNIKLSSTELTSESLIINDGIKNLLKANVSILSDINGTTTNLISSNIDALGGIYEKGLLGFPLNFPLYLGIGLCSNLNLYPDNISANVVIDNNSIENLISSDLFSTTSIHCISIVDYDLTENLKGTVNLGGYICSLIESTCISTGEIKLNKKFRFPLTFPFYFKDGIEDFTLISGSLIAPSSIKGDLIKVNPLTATVKSNSSIIGTAKNNLQLVGNLISASAVNVKVSYSYSIIFKGIFIRNSKATLEFDSKKYTNSPYVNFVDIVTLGRNILKLTYMNSIKETEIFNTIKQLSVQTISINKTVITVSDMYETVIFSSNISNSSKILNNKERVQLANITNKTKF</sequence>
<organism evidence="1 2">
    <name type="scientific">Clostridium chromiireducens</name>
    <dbReference type="NCBI Taxonomy" id="225345"/>
    <lineage>
        <taxon>Bacteria</taxon>
        <taxon>Bacillati</taxon>
        <taxon>Bacillota</taxon>
        <taxon>Clostridia</taxon>
        <taxon>Eubacteriales</taxon>
        <taxon>Clostridiaceae</taxon>
        <taxon>Clostridium</taxon>
    </lineage>
</organism>
<evidence type="ECO:0000313" key="1">
    <source>
        <dbReference type="EMBL" id="RII32862.1"/>
    </source>
</evidence>
<protein>
    <submittedName>
        <fullName evidence="1">Uncharacterized protein</fullName>
    </submittedName>
</protein>
<dbReference type="EMBL" id="QXDJ01000006">
    <property type="protein sequence ID" value="RII32862.1"/>
    <property type="molecule type" value="Genomic_DNA"/>
</dbReference>
<evidence type="ECO:0000313" key="2">
    <source>
        <dbReference type="Proteomes" id="UP000265930"/>
    </source>
</evidence>